<name>A0A837P8E7_LACPN</name>
<dbReference type="RefSeq" id="WP_022638345.1">
    <property type="nucleotide sequence ID" value="NZ_AUTE01000019.1"/>
</dbReference>
<sequence>MSYDTLFAMPKFATGVARVLDLGSTFDQYNFSENEKEADSESLKLDWETVGMDLYEAIDEYKSKQK</sequence>
<gene>
    <name evidence="1" type="ORF">WJL_0978</name>
</gene>
<evidence type="ECO:0000313" key="2">
    <source>
        <dbReference type="Proteomes" id="UP000050511"/>
    </source>
</evidence>
<dbReference type="Proteomes" id="UP000050511">
    <property type="component" value="Unassembled WGS sequence"/>
</dbReference>
<comment type="caution">
    <text evidence="1">The sequence shown here is derived from an EMBL/GenBank/DDBJ whole genome shotgun (WGS) entry which is preliminary data.</text>
</comment>
<dbReference type="EMBL" id="LKLZ01000003">
    <property type="protein sequence ID" value="KPN43905.1"/>
    <property type="molecule type" value="Genomic_DNA"/>
</dbReference>
<reference evidence="1 2" key="1">
    <citation type="submission" date="2015-10" db="EMBL/GenBank/DDBJ databases">
        <title>Resequencing of Lactobacillus plantarum WJL strain genome.</title>
        <authorList>
            <person name="Martino M.E."/>
        </authorList>
    </citation>
    <scope>NUCLEOTIDE SEQUENCE [LARGE SCALE GENOMIC DNA]</scope>
    <source>
        <strain evidence="1 2">WJL</strain>
    </source>
</reference>
<proteinExistence type="predicted"/>
<dbReference type="AlphaFoldDB" id="A0A837P8E7"/>
<organism evidence="1 2">
    <name type="scientific">Lactiplantibacillus plantarum WJL</name>
    <dbReference type="NCBI Taxonomy" id="1350466"/>
    <lineage>
        <taxon>Bacteria</taxon>
        <taxon>Bacillati</taxon>
        <taxon>Bacillota</taxon>
        <taxon>Bacilli</taxon>
        <taxon>Lactobacillales</taxon>
        <taxon>Lactobacillaceae</taxon>
        <taxon>Lactiplantibacillus</taxon>
    </lineage>
</organism>
<protein>
    <submittedName>
        <fullName evidence="1">Uncharacterized protein</fullName>
    </submittedName>
</protein>
<accession>A0A837P8E7</accession>
<evidence type="ECO:0000313" key="1">
    <source>
        <dbReference type="EMBL" id="KPN43905.1"/>
    </source>
</evidence>